<name>A0A9W4WL59_9GLOM</name>
<evidence type="ECO:0000313" key="4">
    <source>
        <dbReference type="Proteomes" id="UP001153678"/>
    </source>
</evidence>
<gene>
    <name evidence="3" type="ORF">FWILDA_LOCUS380</name>
</gene>
<dbReference type="CDD" id="cd23263">
    <property type="entry name" value="beta-trefoil_MIR"/>
    <property type="match status" value="1"/>
</dbReference>
<dbReference type="Gene3D" id="2.80.10.50">
    <property type="match status" value="1"/>
</dbReference>
<dbReference type="AlphaFoldDB" id="A0A9W4WL59"/>
<feature type="domain" description="MIR" evidence="2">
    <location>
        <begin position="158"/>
        <end position="212"/>
    </location>
</feature>
<dbReference type="InterPro" id="IPR016093">
    <property type="entry name" value="MIR_motif"/>
</dbReference>
<dbReference type="InterPro" id="IPR036300">
    <property type="entry name" value="MIR_dom_sf"/>
</dbReference>
<reference evidence="3" key="1">
    <citation type="submission" date="2022-08" db="EMBL/GenBank/DDBJ databases">
        <authorList>
            <person name="Kallberg Y."/>
            <person name="Tangrot J."/>
            <person name="Rosling A."/>
        </authorList>
    </citation>
    <scope>NUCLEOTIDE SEQUENCE</scope>
    <source>
        <strain evidence="3">Wild A</strain>
    </source>
</reference>
<proteinExistence type="predicted"/>
<organism evidence="3 4">
    <name type="scientific">Funneliformis geosporum</name>
    <dbReference type="NCBI Taxonomy" id="1117311"/>
    <lineage>
        <taxon>Eukaryota</taxon>
        <taxon>Fungi</taxon>
        <taxon>Fungi incertae sedis</taxon>
        <taxon>Mucoromycota</taxon>
        <taxon>Glomeromycotina</taxon>
        <taxon>Glomeromycetes</taxon>
        <taxon>Glomerales</taxon>
        <taxon>Glomeraceae</taxon>
        <taxon>Funneliformis</taxon>
    </lineage>
</organism>
<accession>A0A9W4WL59</accession>
<sequence length="347" mass="40455">MSPPKYDGNIHPDEWINDFQNYFNLKKKLDADDYLDYAISLVDPIIKLPTGIDDFEKLRKALKDDISFTIFKNTNQRKLQLLKFIPESEVGETSKFISNFRKLCYNAEINDIEEQKNYFYLTLRNDYISNEFYKKMKNIKSTNELIEKFDKNIFINESNLIRKGSTIALKHVTTGKYLSSIRGLNYTTGSKAQLVFVNDLLNSDALWNITFTSGRELASYSDTYIYLQHKSSSNFLGIFYNRYIDNQSPVTEHTEVCCYSQDLWKFNISKLENDQGYFKSNDIINISVINRYNQQLFLRSHDFNFTIGNDTFQEVACHSERLDGNDETSDLTGVLFIVDIKATVNLK</sequence>
<dbReference type="PROSITE" id="PS50919">
    <property type="entry name" value="MIR"/>
    <property type="match status" value="1"/>
</dbReference>
<keyword evidence="1" id="KW-0677">Repeat</keyword>
<dbReference type="EMBL" id="CAMKVN010000024">
    <property type="protein sequence ID" value="CAI2162090.1"/>
    <property type="molecule type" value="Genomic_DNA"/>
</dbReference>
<keyword evidence="4" id="KW-1185">Reference proteome</keyword>
<dbReference type="Proteomes" id="UP001153678">
    <property type="component" value="Unassembled WGS sequence"/>
</dbReference>
<protein>
    <submittedName>
        <fullName evidence="3">13820_t:CDS:1</fullName>
    </submittedName>
</protein>
<dbReference type="OrthoDB" id="5588846at2759"/>
<dbReference type="SUPFAM" id="SSF82109">
    <property type="entry name" value="MIR domain"/>
    <property type="match status" value="1"/>
</dbReference>
<evidence type="ECO:0000259" key="2">
    <source>
        <dbReference type="PROSITE" id="PS50919"/>
    </source>
</evidence>
<evidence type="ECO:0000256" key="1">
    <source>
        <dbReference type="ARBA" id="ARBA00022737"/>
    </source>
</evidence>
<evidence type="ECO:0000313" key="3">
    <source>
        <dbReference type="EMBL" id="CAI2162090.1"/>
    </source>
</evidence>
<comment type="caution">
    <text evidence="3">The sequence shown here is derived from an EMBL/GenBank/DDBJ whole genome shotgun (WGS) entry which is preliminary data.</text>
</comment>